<comment type="function">
    <text evidence="10">Catalyzes the condensation of acetyl-CoA with acetoacetyl-CoA to form HMG-CoA.</text>
</comment>
<accession>A0A4E0S314</accession>
<evidence type="ECO:0000256" key="9">
    <source>
        <dbReference type="PIRSR" id="PIRSR610122-2"/>
    </source>
</evidence>
<evidence type="ECO:0000256" key="1">
    <source>
        <dbReference type="ARBA" id="ARBA00005218"/>
    </source>
</evidence>
<keyword evidence="10" id="KW-0443">Lipid metabolism</keyword>
<dbReference type="InterPro" id="IPR000590">
    <property type="entry name" value="HMG_CoA_synt_AS"/>
</dbReference>
<name>A0A4E0S314_FASHE</name>
<evidence type="ECO:0000256" key="2">
    <source>
        <dbReference type="ARBA" id="ARBA00007061"/>
    </source>
</evidence>
<feature type="chain" id="PRO_5020037335" description="Hydroxymethylglutaryl-CoA synthase" evidence="11">
    <location>
        <begin position="20"/>
        <end position="535"/>
    </location>
</feature>
<dbReference type="EC" id="2.3.3.10" evidence="3 10"/>
<feature type="active site" description="Proton donor/acceptor" evidence="8">
    <location>
        <position position="294"/>
    </location>
</feature>
<dbReference type="SUPFAM" id="SSF53901">
    <property type="entry name" value="Thiolase-like"/>
    <property type="match status" value="2"/>
</dbReference>
<comment type="pathway">
    <text evidence="1 10">Metabolic intermediate biosynthesis; (R)-mevalonate biosynthesis; (R)-mevalonate from acetyl-CoA: step 2/3.</text>
</comment>
<evidence type="ECO:0000313" key="14">
    <source>
        <dbReference type="EMBL" id="THD28252.1"/>
    </source>
</evidence>
<keyword evidence="10" id="KW-1207">Sterol metabolism</keyword>
<evidence type="ECO:0000256" key="5">
    <source>
        <dbReference type="ARBA" id="ARBA00022955"/>
    </source>
</evidence>
<dbReference type="GO" id="GO:0010142">
    <property type="term" value="P:farnesyl diphosphate biosynthetic process, mevalonate pathway"/>
    <property type="evidence" value="ECO:0007669"/>
    <property type="project" value="InterPro"/>
</dbReference>
<comment type="caution">
    <text evidence="14">The sequence shown here is derived from an EMBL/GenBank/DDBJ whole genome shotgun (WGS) entry which is preliminary data.</text>
</comment>
<dbReference type="Proteomes" id="UP000230066">
    <property type="component" value="Unassembled WGS sequence"/>
</dbReference>
<dbReference type="InterPro" id="IPR010122">
    <property type="entry name" value="HMG_CoA_synthase_euk"/>
</dbReference>
<dbReference type="NCBIfam" id="TIGR01833">
    <property type="entry name" value="HMG-CoA-S_euk"/>
    <property type="match status" value="1"/>
</dbReference>
<keyword evidence="5 10" id="KW-0752">Steroid biosynthesis</keyword>
<dbReference type="PANTHER" id="PTHR43323">
    <property type="entry name" value="3-HYDROXY-3-METHYLGLUTARYL COENZYME A SYNTHASE"/>
    <property type="match status" value="1"/>
</dbReference>
<feature type="binding site" evidence="9">
    <location>
        <position position="244"/>
    </location>
    <ligand>
        <name>CoA</name>
        <dbReference type="ChEBI" id="CHEBI:57287"/>
    </ligand>
</feature>
<keyword evidence="6 10" id="KW-0756">Sterol biosynthesis</keyword>
<evidence type="ECO:0000259" key="13">
    <source>
        <dbReference type="Pfam" id="PF08540"/>
    </source>
</evidence>
<sequence length="535" mass="59629">MIFFTLGLFALGPLSRTSSCKSSADLFLPRGFTRNMPQPDVGIHAIEVYFPRFYVKQSDLELSDDCAGKYTKGLGQETLGVCAVEEDISSLALTVVSQLVQRINLDLKTIGFMEVGSETLIDKSKSTKSVLMELFESAGNFDVEGVDVKNACFGGTAALFHAINWLESSSWDGRLALVVAADVAVYGSKAARPTGGAGAVAILLGPDAPLVFDRGLRAHTVRHRYDFYKPDLSSEYPLVDGQLSMQCYQEALLSCYDIYKKKVSKQGLGNAVVIKHCNRDSGDSEFEVDYLCFHSPFVRLVRKAYGWLALKDVHCITKTCEKLEKHSALNGVIQSPHSTVRDNRDILCTNGNRVDENVIRDLMTLTGDESQRDVDILCMKATAKLFAEKVEPGLVFAKRVGNMYTASLYACLASLLLSVSEENLRGRRVLLYSYGSGMASAMFSLRVHPSRPLSKIVHSVATEDCMENPLFRCLLHDRTRLTVAQFEDLLTERKSFHNAVSFKPVHRPEGLFPGTYYLTKVDERYRRTYNQMPYR</sequence>
<evidence type="ECO:0000256" key="10">
    <source>
        <dbReference type="RuleBase" id="RU364071"/>
    </source>
</evidence>
<reference evidence="14" key="1">
    <citation type="submission" date="2019-03" db="EMBL/GenBank/DDBJ databases">
        <title>Improved annotation for the trematode Fasciola hepatica.</title>
        <authorList>
            <person name="Choi Y.-J."/>
            <person name="Martin J."/>
            <person name="Mitreva M."/>
        </authorList>
    </citation>
    <scope>NUCLEOTIDE SEQUENCE [LARGE SCALE GENOMIC DNA]</scope>
</reference>
<feature type="binding site" evidence="9">
    <location>
        <position position="303"/>
    </location>
    <ligand>
        <name>CoA</name>
        <dbReference type="ChEBI" id="CHEBI:57287"/>
    </ligand>
</feature>
<keyword evidence="11" id="KW-0732">Signal</keyword>
<comment type="similarity">
    <text evidence="2 10">Belongs to the thiolase-like superfamily. HMG-CoA synthase family.</text>
</comment>
<dbReference type="FunFam" id="3.40.47.10:FF:000008">
    <property type="entry name" value="3-hydroxy-3-methylglutaryl coenzyme A synthase"/>
    <property type="match status" value="1"/>
</dbReference>
<feature type="signal peptide" evidence="11">
    <location>
        <begin position="1"/>
        <end position="19"/>
    </location>
</feature>
<keyword evidence="10" id="KW-0753">Steroid metabolism</keyword>
<dbReference type="Gene3D" id="3.40.47.10">
    <property type="match status" value="1"/>
</dbReference>
<dbReference type="PROSITE" id="PS01226">
    <property type="entry name" value="HMG_COA_SYNTHASE"/>
    <property type="match status" value="1"/>
</dbReference>
<feature type="domain" description="Hydroxymethylglutaryl-coenzyme A synthase C-terminal" evidence="13">
    <location>
        <begin position="362"/>
        <end position="530"/>
    </location>
</feature>
<evidence type="ECO:0000256" key="6">
    <source>
        <dbReference type="ARBA" id="ARBA00023011"/>
    </source>
</evidence>
<feature type="active site" description="Acyl-thioester intermediate" evidence="8">
    <location>
        <position position="152"/>
    </location>
</feature>
<keyword evidence="15" id="KW-1185">Reference proteome</keyword>
<gene>
    <name evidence="14" type="ORF">D915_000932</name>
</gene>
<dbReference type="CDD" id="cd00827">
    <property type="entry name" value="init_cond_enzymes"/>
    <property type="match status" value="1"/>
</dbReference>
<feature type="active site" description="Proton donor/acceptor" evidence="8">
    <location>
        <position position="118"/>
    </location>
</feature>
<evidence type="ECO:0000256" key="7">
    <source>
        <dbReference type="ARBA" id="ARBA00049887"/>
    </source>
</evidence>
<evidence type="ECO:0000256" key="11">
    <source>
        <dbReference type="SAM" id="SignalP"/>
    </source>
</evidence>
<evidence type="ECO:0000256" key="8">
    <source>
        <dbReference type="PIRSR" id="PIRSR610122-1"/>
    </source>
</evidence>
<dbReference type="InterPro" id="IPR013746">
    <property type="entry name" value="HMG_CoA_synt_C_dom"/>
</dbReference>
<dbReference type="InterPro" id="IPR016039">
    <property type="entry name" value="Thiolase-like"/>
</dbReference>
<evidence type="ECO:0000256" key="4">
    <source>
        <dbReference type="ARBA" id="ARBA00022679"/>
    </source>
</evidence>
<feature type="domain" description="Hydroxymethylglutaryl-coenzyme A synthase N-terminal" evidence="12">
    <location>
        <begin position="40"/>
        <end position="209"/>
    </location>
</feature>
<dbReference type="PANTHER" id="PTHR43323:SF2">
    <property type="entry name" value="HYDROXYMETHYLGLUTARYL-COA SYNTHASE"/>
    <property type="match status" value="1"/>
</dbReference>
<dbReference type="InterPro" id="IPR013528">
    <property type="entry name" value="HMG_CoA_synth_N"/>
</dbReference>
<proteinExistence type="inferred from homology"/>
<dbReference type="AlphaFoldDB" id="A0A4E0S314"/>
<dbReference type="GO" id="GO:0006084">
    <property type="term" value="P:acetyl-CoA metabolic process"/>
    <property type="evidence" value="ECO:0007669"/>
    <property type="project" value="InterPro"/>
</dbReference>
<dbReference type="GO" id="GO:0004421">
    <property type="term" value="F:hydroxymethylglutaryl-CoA synthase activity"/>
    <property type="evidence" value="ECO:0007669"/>
    <property type="project" value="UniProtKB-EC"/>
</dbReference>
<comment type="catalytic activity">
    <reaction evidence="7">
        <text>acetoacetyl-CoA + acetyl-CoA + H2O = (3S)-3-hydroxy-3-methylglutaryl-CoA + CoA + H(+)</text>
        <dbReference type="Rhea" id="RHEA:10188"/>
        <dbReference type="ChEBI" id="CHEBI:15377"/>
        <dbReference type="ChEBI" id="CHEBI:15378"/>
        <dbReference type="ChEBI" id="CHEBI:43074"/>
        <dbReference type="ChEBI" id="CHEBI:57286"/>
        <dbReference type="ChEBI" id="CHEBI:57287"/>
        <dbReference type="ChEBI" id="CHEBI:57288"/>
        <dbReference type="EC" id="2.3.3.10"/>
    </reaction>
    <physiologicalReaction direction="left-to-right" evidence="7">
        <dbReference type="Rhea" id="RHEA:10189"/>
    </physiologicalReaction>
</comment>
<dbReference type="UniPathway" id="UPA00058">
    <property type="reaction ID" value="UER00102"/>
</dbReference>
<keyword evidence="4 10" id="KW-0808">Transferase</keyword>
<dbReference type="GO" id="GO:0016126">
    <property type="term" value="P:sterol biosynthetic process"/>
    <property type="evidence" value="ECO:0007669"/>
    <property type="project" value="UniProtKB-KW"/>
</dbReference>
<evidence type="ECO:0000259" key="12">
    <source>
        <dbReference type="Pfam" id="PF01154"/>
    </source>
</evidence>
<dbReference type="Pfam" id="PF01154">
    <property type="entry name" value="HMG_CoA_synt_N"/>
    <property type="match status" value="1"/>
</dbReference>
<feature type="domain" description="Hydroxymethylglutaryl-coenzyme A synthase C-terminal" evidence="13">
    <location>
        <begin position="210"/>
        <end position="319"/>
    </location>
</feature>
<dbReference type="EMBL" id="JXXN02000198">
    <property type="protein sequence ID" value="THD28252.1"/>
    <property type="molecule type" value="Genomic_DNA"/>
</dbReference>
<evidence type="ECO:0000256" key="3">
    <source>
        <dbReference type="ARBA" id="ARBA00012978"/>
    </source>
</evidence>
<organism evidence="14 15">
    <name type="scientific">Fasciola hepatica</name>
    <name type="common">Liver fluke</name>
    <dbReference type="NCBI Taxonomy" id="6192"/>
    <lineage>
        <taxon>Eukaryota</taxon>
        <taxon>Metazoa</taxon>
        <taxon>Spiralia</taxon>
        <taxon>Lophotrochozoa</taxon>
        <taxon>Platyhelminthes</taxon>
        <taxon>Trematoda</taxon>
        <taxon>Digenea</taxon>
        <taxon>Plagiorchiida</taxon>
        <taxon>Echinostomata</taxon>
        <taxon>Echinostomatoidea</taxon>
        <taxon>Fasciolidae</taxon>
        <taxon>Fasciola</taxon>
    </lineage>
</organism>
<keyword evidence="10" id="KW-0444">Lipid biosynthesis</keyword>
<dbReference type="Pfam" id="PF08540">
    <property type="entry name" value="HMG_CoA_synt_C"/>
    <property type="match status" value="2"/>
</dbReference>
<evidence type="ECO:0000313" key="15">
    <source>
        <dbReference type="Proteomes" id="UP000230066"/>
    </source>
</evidence>
<protein>
    <recommendedName>
        <fullName evidence="3 10">Hydroxymethylglutaryl-CoA synthase</fullName>
        <shortName evidence="10">HMG-CoA synthase</shortName>
        <ecNumber evidence="3 10">2.3.3.10</ecNumber>
    </recommendedName>
    <alternativeName>
        <fullName evidence="10">3-hydroxy-3-methylglutaryl coenzyme A synthase</fullName>
    </alternativeName>
</protein>